<dbReference type="Proteomes" id="UP000054608">
    <property type="component" value="Unassembled WGS sequence"/>
</dbReference>
<dbReference type="EMBL" id="LNYT01000006">
    <property type="protein sequence ID" value="KTD49462.1"/>
    <property type="molecule type" value="Genomic_DNA"/>
</dbReference>
<sequence length="466" mass="54491">MRLLNIVTQYNDHDIVVLFETLSFFENEQEEIWYNHKKNAGHVLHRFLDLFNRSYPMDAVAFQKELQITELIAEEPDFFIELNYQNKPFLSRITSIHYRLPHHRLMALDFLAAIDAYLENREFDHTVLSDSVLYEKVSEGQLIQPLENLLARSLPRQQVTQRLTATILSWQCSLPLYRSTLDALAKVDHFARQQGKSFSECLDMKNRYLILYTSANKLLASPLDHYSQIRMLIEMTQSLLTYRKVELIHLVDNLGLEAKKRFFRPAIGQLAHDKGHYTWNYTEWWLFSDAEFTLRQDGCLAMDMPGNPAYRDIYAKGKPNHAIIEQELTFLKKYLPLEFHPKTDFHKTIIFSPKCSALLLQQGVHLNKSYIQKLLKMKNAMTFFGKQNENPAASPDARRIYENLLRLPLEITALIMGYSFPELAETLHKNDLIELMHYTNAQADFRLARQTVKANEEPSLNLCQIV</sequence>
<evidence type="ECO:0000313" key="1">
    <source>
        <dbReference type="EMBL" id="KTD49462.1"/>
    </source>
</evidence>
<accession>A0A0W0XYL3</accession>
<organism evidence="1 2">
    <name type="scientific">Legionella rubrilucens</name>
    <dbReference type="NCBI Taxonomy" id="458"/>
    <lineage>
        <taxon>Bacteria</taxon>
        <taxon>Pseudomonadati</taxon>
        <taxon>Pseudomonadota</taxon>
        <taxon>Gammaproteobacteria</taxon>
        <taxon>Legionellales</taxon>
        <taxon>Legionellaceae</taxon>
        <taxon>Legionella</taxon>
    </lineage>
</organism>
<keyword evidence="2" id="KW-1185">Reference proteome</keyword>
<comment type="caution">
    <text evidence="1">The sequence shown here is derived from an EMBL/GenBank/DDBJ whole genome shotgun (WGS) entry which is preliminary data.</text>
</comment>
<gene>
    <name evidence="1" type="ORF">Lrub_0561</name>
</gene>
<dbReference type="OrthoDB" id="5643427at2"/>
<dbReference type="PATRIC" id="fig|458.5.peg.580"/>
<protein>
    <submittedName>
        <fullName evidence="1">Uncharacterized protein</fullName>
    </submittedName>
</protein>
<dbReference type="RefSeq" id="WP_058530691.1">
    <property type="nucleotide sequence ID" value="NZ_CAAAIN010000003.1"/>
</dbReference>
<evidence type="ECO:0000313" key="2">
    <source>
        <dbReference type="Proteomes" id="UP000054608"/>
    </source>
</evidence>
<proteinExistence type="predicted"/>
<reference evidence="1 2" key="1">
    <citation type="submission" date="2015-11" db="EMBL/GenBank/DDBJ databases">
        <title>Genomic analysis of 38 Legionella species identifies large and diverse effector repertoires.</title>
        <authorList>
            <person name="Burstein D."/>
            <person name="Amaro F."/>
            <person name="Zusman T."/>
            <person name="Lifshitz Z."/>
            <person name="Cohen O."/>
            <person name="Gilbert J.A."/>
            <person name="Pupko T."/>
            <person name="Shuman H.A."/>
            <person name="Segal G."/>
        </authorList>
    </citation>
    <scope>NUCLEOTIDE SEQUENCE [LARGE SCALE GENOMIC DNA]</scope>
    <source>
        <strain evidence="1 2">WA-270A-C2</strain>
    </source>
</reference>
<name>A0A0W0XYL3_9GAMM</name>
<dbReference type="AlphaFoldDB" id="A0A0W0XYL3"/>